<organism evidence="4 5">
    <name type="scientific">Turneriella parva (strain ATCC BAA-1111 / DSM 21527 / NCTC 11395 / H)</name>
    <name type="common">Leptospira parva</name>
    <dbReference type="NCBI Taxonomy" id="869212"/>
    <lineage>
        <taxon>Bacteria</taxon>
        <taxon>Pseudomonadati</taxon>
        <taxon>Spirochaetota</taxon>
        <taxon>Spirochaetia</taxon>
        <taxon>Leptospirales</taxon>
        <taxon>Leptospiraceae</taxon>
        <taxon>Turneriella</taxon>
    </lineage>
</organism>
<feature type="chain" id="PRO_5003686447" evidence="2">
    <location>
        <begin position="22"/>
        <end position="239"/>
    </location>
</feature>
<feature type="signal peptide" evidence="2">
    <location>
        <begin position="1"/>
        <end position="21"/>
    </location>
</feature>
<sequence length="239" mass="25471">MRKANWLVFICAPLLAASACKKGGAAGDAGDAIPATSIVTSPDLKMRIAPNTTAVEIAKLSRGEVVKIVQRSADSVQVGKLNAHWYKVTNSAGLTGWVYGAHLAVESNDGDAKGAIEQAEKKLKTALLGRWDAAKITGALTAYFVTLTPDGQIEFGNNRKGLQYGKYEITFVDGAAIVNVTDIQKPLMTDLKAKMVGETLVFTTTLNGGEYKLNLSEKDPELFRDQEKKKAAGASPTTP</sequence>
<dbReference type="PROSITE" id="PS51257">
    <property type="entry name" value="PROKAR_LIPOPROTEIN"/>
    <property type="match status" value="1"/>
</dbReference>
<dbReference type="RefSeq" id="WP_014802560.1">
    <property type="nucleotide sequence ID" value="NC_018020.1"/>
</dbReference>
<dbReference type="STRING" id="869212.Turpa_1398"/>
<feature type="compositionally biased region" description="Basic and acidic residues" evidence="1">
    <location>
        <begin position="217"/>
        <end position="230"/>
    </location>
</feature>
<feature type="domain" description="SH3b" evidence="3">
    <location>
        <begin position="34"/>
        <end position="107"/>
    </location>
</feature>
<reference evidence="4 5" key="1">
    <citation type="submission" date="2012-06" db="EMBL/GenBank/DDBJ databases">
        <title>The complete chromosome of genome of Turneriella parva DSM 21527.</title>
        <authorList>
            <consortium name="US DOE Joint Genome Institute (JGI-PGF)"/>
            <person name="Lucas S."/>
            <person name="Han J."/>
            <person name="Lapidus A."/>
            <person name="Bruce D."/>
            <person name="Goodwin L."/>
            <person name="Pitluck S."/>
            <person name="Peters L."/>
            <person name="Kyrpides N."/>
            <person name="Mavromatis K."/>
            <person name="Ivanova N."/>
            <person name="Mikhailova N."/>
            <person name="Chertkov O."/>
            <person name="Detter J.C."/>
            <person name="Tapia R."/>
            <person name="Han C."/>
            <person name="Land M."/>
            <person name="Hauser L."/>
            <person name="Markowitz V."/>
            <person name="Cheng J.-F."/>
            <person name="Hugenholtz P."/>
            <person name="Woyke T."/>
            <person name="Wu D."/>
            <person name="Gronow S."/>
            <person name="Wellnitz S."/>
            <person name="Brambilla E."/>
            <person name="Klenk H.-P."/>
            <person name="Eisen J.A."/>
        </authorList>
    </citation>
    <scope>NUCLEOTIDE SEQUENCE [LARGE SCALE GENOMIC DNA]</scope>
    <source>
        <strain evidence="5">ATCC BAA-1111 / DSM 21527 / NCTC 11395 / H</strain>
    </source>
</reference>
<accession>I4B439</accession>
<name>I4B439_TURPD</name>
<protein>
    <submittedName>
        <fullName evidence="4">SH3 type 3 domain protein</fullName>
    </submittedName>
</protein>
<dbReference type="KEGG" id="tpx:Turpa_1398"/>
<dbReference type="AlphaFoldDB" id="I4B439"/>
<feature type="region of interest" description="Disordered" evidence="1">
    <location>
        <begin position="217"/>
        <end position="239"/>
    </location>
</feature>
<dbReference type="Proteomes" id="UP000006048">
    <property type="component" value="Chromosome"/>
</dbReference>
<dbReference type="SMART" id="SM00287">
    <property type="entry name" value="SH3b"/>
    <property type="match status" value="1"/>
</dbReference>
<dbReference type="Gene3D" id="2.30.30.40">
    <property type="entry name" value="SH3 Domains"/>
    <property type="match status" value="1"/>
</dbReference>
<keyword evidence="5" id="KW-1185">Reference proteome</keyword>
<dbReference type="Pfam" id="PF08239">
    <property type="entry name" value="SH3_3"/>
    <property type="match status" value="1"/>
</dbReference>
<evidence type="ECO:0000259" key="3">
    <source>
        <dbReference type="PROSITE" id="PS51781"/>
    </source>
</evidence>
<evidence type="ECO:0000256" key="1">
    <source>
        <dbReference type="SAM" id="MobiDB-lite"/>
    </source>
</evidence>
<evidence type="ECO:0000313" key="5">
    <source>
        <dbReference type="Proteomes" id="UP000006048"/>
    </source>
</evidence>
<evidence type="ECO:0000256" key="2">
    <source>
        <dbReference type="SAM" id="SignalP"/>
    </source>
</evidence>
<dbReference type="EMBL" id="CP002959">
    <property type="protein sequence ID" value="AFM12046.1"/>
    <property type="molecule type" value="Genomic_DNA"/>
</dbReference>
<dbReference type="OrthoDB" id="150478at2"/>
<keyword evidence="2" id="KW-0732">Signal</keyword>
<gene>
    <name evidence="4" type="ordered locus">Turpa_1398</name>
</gene>
<dbReference type="HOGENOM" id="CLU_1160699_0_0_12"/>
<dbReference type="PROSITE" id="PS51781">
    <property type="entry name" value="SH3B"/>
    <property type="match status" value="1"/>
</dbReference>
<proteinExistence type="predicted"/>
<dbReference type="InterPro" id="IPR003646">
    <property type="entry name" value="SH3-like_bac-type"/>
</dbReference>
<evidence type="ECO:0000313" key="4">
    <source>
        <dbReference type="EMBL" id="AFM12046.1"/>
    </source>
</evidence>